<dbReference type="EMBL" id="PQFF01000041">
    <property type="protein sequence ID" value="RHZ86843.1"/>
    <property type="molecule type" value="Genomic_DNA"/>
</dbReference>
<evidence type="ECO:0000313" key="5">
    <source>
        <dbReference type="Proteomes" id="UP000266861"/>
    </source>
</evidence>
<gene>
    <name evidence="4" type="ORF">Glove_43g73</name>
</gene>
<reference evidence="4 5" key="1">
    <citation type="submission" date="2018-08" db="EMBL/GenBank/DDBJ databases">
        <title>Genome and evolution of the arbuscular mycorrhizal fungus Diversispora epigaea (formerly Glomus versiforme) and its bacterial endosymbionts.</title>
        <authorList>
            <person name="Sun X."/>
            <person name="Fei Z."/>
            <person name="Harrison M."/>
        </authorList>
    </citation>
    <scope>NUCLEOTIDE SEQUENCE [LARGE SCALE GENOMIC DNA]</scope>
    <source>
        <strain evidence="4 5">IT104</strain>
    </source>
</reference>
<evidence type="ECO:0000256" key="1">
    <source>
        <dbReference type="SAM" id="Coils"/>
    </source>
</evidence>
<sequence>MNNMEFNANDFPSLFGSNRLSKNKLEDFNENLEKLRSLDRKAKDVQEENLKLKSEVKSWVARKGQIKLAQSNIDNSYPSEVPPKGKEDDKTYQERYAIAQEFISGWRTCIDEFEDYQKKCDELGKLFEETTQKNKDNINKTLSQLSKLSPSGRSFRFRISRPFKSQGCWNFGFFSKPNKMSRIKNLFIEISVDLNIYQDDITATENKIKEYRELLDKTALRLNRIRMARAPAYSKQAQQCSVCNKPYVFLKWCKFCDIEQFKKQFTNWGSGNPEFDKIIRDSQLSIKYPNGFIQWIPYEKLTNVEFVGRGAYANVYKANWVEGLGTWDYALGKRVQYPNTPVALKELKNSINLGKEFLEEVTAYIKSSSSTVLRCYGISKNPKTNEYIMVFPYAYGGNLRNYMKKRLNWINKLDILRHILYGLADLHIRGLIHRDLHPGNLLHYRRTISVSDLGLCRSVDDVTPSDEVFGVLPFIAPEVLNGEPYTQASDVYSIGIIMWVITSGEYPFRDRGYDDKCYLAREICENLRPKILEGTPPDYTELMQKCWDADPHKRPTTKDLYQKIVFWLNEFNKSPLPDTIQQFITNESKSFDEAHYSNVEYASQSIKTQTIRDPNLEKLAAKIKKDTNSDDDGNKYEDEADGWNTIHVNDYQNWLYELDIMRDFSGGKIASIVINKIPQLNYEPSLPPTPIKRENKTTETTDESTLGIQVTNPLEAYTNEFSG</sequence>
<dbReference type="PROSITE" id="PS50011">
    <property type="entry name" value="PROTEIN_KINASE_DOM"/>
    <property type="match status" value="1"/>
</dbReference>
<dbReference type="Pfam" id="PF07714">
    <property type="entry name" value="PK_Tyr_Ser-Thr"/>
    <property type="match status" value="1"/>
</dbReference>
<feature type="region of interest" description="Disordered" evidence="2">
    <location>
        <begin position="685"/>
        <end position="706"/>
    </location>
</feature>
<accession>A0A397JPL2</accession>
<keyword evidence="5" id="KW-1185">Reference proteome</keyword>
<dbReference type="PANTHER" id="PTHR44329">
    <property type="entry name" value="SERINE/THREONINE-PROTEIN KINASE TNNI3K-RELATED"/>
    <property type="match status" value="1"/>
</dbReference>
<feature type="domain" description="Protein kinase" evidence="3">
    <location>
        <begin position="301"/>
        <end position="568"/>
    </location>
</feature>
<protein>
    <recommendedName>
        <fullName evidence="3">Protein kinase domain-containing protein</fullName>
    </recommendedName>
</protein>
<dbReference type="GO" id="GO:0004674">
    <property type="term" value="F:protein serine/threonine kinase activity"/>
    <property type="evidence" value="ECO:0007669"/>
    <property type="project" value="TreeGrafter"/>
</dbReference>
<dbReference type="GO" id="GO:0005524">
    <property type="term" value="F:ATP binding"/>
    <property type="evidence" value="ECO:0007669"/>
    <property type="project" value="InterPro"/>
</dbReference>
<comment type="caution">
    <text evidence="4">The sequence shown here is derived from an EMBL/GenBank/DDBJ whole genome shotgun (WGS) entry which is preliminary data.</text>
</comment>
<dbReference type="Proteomes" id="UP000266861">
    <property type="component" value="Unassembled WGS sequence"/>
</dbReference>
<dbReference type="AlphaFoldDB" id="A0A397JPL2"/>
<dbReference type="Gene3D" id="1.10.510.10">
    <property type="entry name" value="Transferase(Phosphotransferase) domain 1"/>
    <property type="match status" value="1"/>
</dbReference>
<proteinExistence type="predicted"/>
<organism evidence="4 5">
    <name type="scientific">Diversispora epigaea</name>
    <dbReference type="NCBI Taxonomy" id="1348612"/>
    <lineage>
        <taxon>Eukaryota</taxon>
        <taxon>Fungi</taxon>
        <taxon>Fungi incertae sedis</taxon>
        <taxon>Mucoromycota</taxon>
        <taxon>Glomeromycotina</taxon>
        <taxon>Glomeromycetes</taxon>
        <taxon>Diversisporales</taxon>
        <taxon>Diversisporaceae</taxon>
        <taxon>Diversispora</taxon>
    </lineage>
</organism>
<dbReference type="OrthoDB" id="2342367at2759"/>
<dbReference type="STRING" id="1348612.A0A397JPL2"/>
<evidence type="ECO:0000256" key="2">
    <source>
        <dbReference type="SAM" id="MobiDB-lite"/>
    </source>
</evidence>
<feature type="coiled-coil region" evidence="1">
    <location>
        <begin position="194"/>
        <end position="221"/>
    </location>
</feature>
<evidence type="ECO:0000313" key="4">
    <source>
        <dbReference type="EMBL" id="RHZ86843.1"/>
    </source>
</evidence>
<dbReference type="SUPFAM" id="SSF56112">
    <property type="entry name" value="Protein kinase-like (PK-like)"/>
    <property type="match status" value="1"/>
</dbReference>
<name>A0A397JPL2_9GLOM</name>
<dbReference type="InterPro" id="IPR011009">
    <property type="entry name" value="Kinase-like_dom_sf"/>
</dbReference>
<dbReference type="InterPro" id="IPR001245">
    <property type="entry name" value="Ser-Thr/Tyr_kinase_cat_dom"/>
</dbReference>
<feature type="coiled-coil region" evidence="1">
    <location>
        <begin position="18"/>
        <end position="55"/>
    </location>
</feature>
<keyword evidence="1" id="KW-0175">Coiled coil</keyword>
<dbReference type="InterPro" id="IPR000719">
    <property type="entry name" value="Prot_kinase_dom"/>
</dbReference>
<dbReference type="InterPro" id="IPR051681">
    <property type="entry name" value="Ser/Thr_Kinases-Pseudokinases"/>
</dbReference>
<evidence type="ECO:0000259" key="3">
    <source>
        <dbReference type="PROSITE" id="PS50011"/>
    </source>
</evidence>